<feature type="non-terminal residue" evidence="2">
    <location>
        <position position="1"/>
    </location>
</feature>
<keyword evidence="1" id="KW-0175">Coiled coil</keyword>
<reference evidence="2" key="1">
    <citation type="journal article" date="2014" name="Front. Microbiol.">
        <title>High frequency of phylogenetically diverse reductive dehalogenase-homologous genes in deep subseafloor sedimentary metagenomes.</title>
        <authorList>
            <person name="Kawai M."/>
            <person name="Futagami T."/>
            <person name="Toyoda A."/>
            <person name="Takaki Y."/>
            <person name="Nishi S."/>
            <person name="Hori S."/>
            <person name="Arai W."/>
            <person name="Tsubouchi T."/>
            <person name="Morono Y."/>
            <person name="Uchiyama I."/>
            <person name="Ito T."/>
            <person name="Fujiyama A."/>
            <person name="Inagaki F."/>
            <person name="Takami H."/>
        </authorList>
    </citation>
    <scope>NUCLEOTIDE SEQUENCE</scope>
    <source>
        <strain evidence="2">Expedition CK06-06</strain>
    </source>
</reference>
<name>X1KQC3_9ZZZZ</name>
<comment type="caution">
    <text evidence="2">The sequence shown here is derived from an EMBL/GenBank/DDBJ whole genome shotgun (WGS) entry which is preliminary data.</text>
</comment>
<proteinExistence type="predicted"/>
<organism evidence="2">
    <name type="scientific">marine sediment metagenome</name>
    <dbReference type="NCBI Taxonomy" id="412755"/>
    <lineage>
        <taxon>unclassified sequences</taxon>
        <taxon>metagenomes</taxon>
        <taxon>ecological metagenomes</taxon>
    </lineage>
</organism>
<feature type="coiled-coil region" evidence="1">
    <location>
        <begin position="91"/>
        <end position="144"/>
    </location>
</feature>
<sequence length="216" mass="24173">FILDPESGWSLNPKARVTGVELMALDAIRRAHESGTPVDPLEALSQAAMKMKVFREALGGGTAELPEWMRDPLQFQKTIQELSPKGDNEALKELKDELIKLREDQHQAELKRRDEQNASLVALIQEYRGENVKLRDELEKNKMATGRTAYDLLGDLVEKVPSREDVKAMVMEAVGKGPKLLTRGTGERAEVLEGMAANIEFAAELKAIEDFWFKLG</sequence>
<accession>X1KQC3</accession>
<protein>
    <submittedName>
        <fullName evidence="2">Uncharacterized protein</fullName>
    </submittedName>
</protein>
<evidence type="ECO:0000256" key="1">
    <source>
        <dbReference type="SAM" id="Coils"/>
    </source>
</evidence>
<evidence type="ECO:0000313" key="2">
    <source>
        <dbReference type="EMBL" id="GAH92354.1"/>
    </source>
</evidence>
<dbReference type="EMBL" id="BARV01001131">
    <property type="protein sequence ID" value="GAH92354.1"/>
    <property type="molecule type" value="Genomic_DNA"/>
</dbReference>
<dbReference type="AlphaFoldDB" id="X1KQC3"/>
<gene>
    <name evidence="2" type="ORF">S06H3_03469</name>
</gene>